<dbReference type="Gene3D" id="4.10.810.10">
    <property type="entry name" value="Virus Scaffolding Protein, Chain A"/>
    <property type="match status" value="1"/>
</dbReference>
<dbReference type="RefSeq" id="WP_108656581.1">
    <property type="nucleotide sequence ID" value="NZ_CP028956.1"/>
</dbReference>
<feature type="region of interest" description="Disordered" evidence="1">
    <location>
        <begin position="249"/>
        <end position="269"/>
    </location>
</feature>
<feature type="compositionally biased region" description="Polar residues" evidence="1">
    <location>
        <begin position="1"/>
        <end position="13"/>
    </location>
</feature>
<dbReference type="InterPro" id="IPR027393">
    <property type="entry name" value="Virus_scaffolding_prot_C"/>
</dbReference>
<evidence type="ECO:0000313" key="3">
    <source>
        <dbReference type="Proteomes" id="UP000244682"/>
    </source>
</evidence>
<dbReference type="EMBL" id="CP028956">
    <property type="protein sequence ID" value="AWC94458.1"/>
    <property type="molecule type" value="Genomic_DNA"/>
</dbReference>
<sequence>MSTTTEIQNQTEELTLPGDQAAASADGSVVDNANDNAGQEEGFDIVLKDDEGKPKQDPATNAEFARRRIERKRQRELEQQMEAVKRGELPEHLRVNPELPKQPDPNDFFSDESLAKYDFDQNRALAAFQQANSDWQMKAMDARSNAVAEQGRKTQEYTQQSAQYVEAARKHYDAAEKLNIPDYQDKEDAFMQLVPPQVGADIMRLFPEKSAAVMYYLGSNPEKARQLLAMDGQSALIELTRLSERLTLTPRGKQRSDAPPADEPISGDVSVANVAGLQKQMEKAASDGNVALYRQIKAKLQGIK</sequence>
<dbReference type="AlphaFoldDB" id="A0AAU8ZN86"/>
<name>A0AAU8ZN86_MORMO</name>
<organism evidence="2 3">
    <name type="scientific">Morganella morganii</name>
    <name type="common">Proteus morganii</name>
    <dbReference type="NCBI Taxonomy" id="582"/>
    <lineage>
        <taxon>Bacteria</taxon>
        <taxon>Pseudomonadati</taxon>
        <taxon>Pseudomonadota</taxon>
        <taxon>Gammaproteobacteria</taxon>
        <taxon>Enterobacterales</taxon>
        <taxon>Morganellaceae</taxon>
        <taxon>Morganella</taxon>
    </lineage>
</organism>
<evidence type="ECO:0000256" key="1">
    <source>
        <dbReference type="SAM" id="MobiDB-lite"/>
    </source>
</evidence>
<dbReference type="Pfam" id="PF09306">
    <property type="entry name" value="Phage-scaffold"/>
    <property type="match status" value="1"/>
</dbReference>
<feature type="compositionally biased region" description="Basic and acidic residues" evidence="1">
    <location>
        <begin position="73"/>
        <end position="95"/>
    </location>
</feature>
<dbReference type="Proteomes" id="UP000244682">
    <property type="component" value="Chromosome"/>
</dbReference>
<proteinExistence type="predicted"/>
<feature type="region of interest" description="Disordered" evidence="1">
    <location>
        <begin position="1"/>
        <end position="110"/>
    </location>
</feature>
<dbReference type="InterPro" id="IPR015385">
    <property type="entry name" value="Phage_P22_Gp8_scaffold"/>
</dbReference>
<gene>
    <name evidence="2" type="ORF">AM380_12770</name>
</gene>
<evidence type="ECO:0000313" key="2">
    <source>
        <dbReference type="EMBL" id="AWC94458.1"/>
    </source>
</evidence>
<feature type="compositionally biased region" description="Basic and acidic residues" evidence="1">
    <location>
        <begin position="46"/>
        <end position="56"/>
    </location>
</feature>
<accession>A0AAU8ZN86</accession>
<reference evidence="2 3" key="1">
    <citation type="submission" date="2018-04" db="EMBL/GenBank/DDBJ databases">
        <title>Whole genome sequencing of Morganella morganii AR_0133.</title>
        <authorList>
            <person name="Conlan S."/>
            <person name="Thomas P.J."/>
            <person name="Mullikin J."/>
            <person name="Frank K.M."/>
            <person name="Segre J.A."/>
        </authorList>
    </citation>
    <scope>NUCLEOTIDE SEQUENCE [LARGE SCALE GENOMIC DNA]</scope>
    <source>
        <strain evidence="2 3">AR_0133</strain>
    </source>
</reference>
<protein>
    <submittedName>
        <fullName evidence="2">Scaffolding protein</fullName>
    </submittedName>
</protein>